<accession>A0A3A8QMB1</accession>
<evidence type="ECO:0000313" key="2">
    <source>
        <dbReference type="EMBL" id="RKH68020.1"/>
    </source>
</evidence>
<sequence length="242" mass="26551">MVDGEEHAHGGRFIAGHPGVGRGGLRGHDPGRLPPSAVVSHQDGSMRVSTHFALWMAGLAQAETQTTAGERACLARHAAGRQRLVEIGVWHGVTTRVLRAVMDPTATLWAVDPYPVGRLRVSFQQLIAHREVNSVRNGRVDWVRDTGVGAAKRHRERGLPPVDFVFIDGDHTYEGLQGDWTGWSPLVAPGAIIALHDTHASPSRPMNTTGSARYTREVILHDPAFERVDTHDSLTVMRRNDR</sequence>
<evidence type="ECO:0000256" key="1">
    <source>
        <dbReference type="SAM" id="MobiDB-lite"/>
    </source>
</evidence>
<feature type="region of interest" description="Disordered" evidence="1">
    <location>
        <begin position="1"/>
        <end position="29"/>
    </location>
</feature>
<name>A0A3A8QMB1_9BACT</name>
<dbReference type="GO" id="GO:0032259">
    <property type="term" value="P:methylation"/>
    <property type="evidence" value="ECO:0007669"/>
    <property type="project" value="UniProtKB-KW"/>
</dbReference>
<proteinExistence type="predicted"/>
<comment type="caution">
    <text evidence="2">The sequence shown here is derived from an EMBL/GenBank/DDBJ whole genome shotgun (WGS) entry which is preliminary data.</text>
</comment>
<protein>
    <submittedName>
        <fullName evidence="2">Class I SAM-dependent methyltransferase</fullName>
    </submittedName>
</protein>
<dbReference type="GO" id="GO:0008168">
    <property type="term" value="F:methyltransferase activity"/>
    <property type="evidence" value="ECO:0007669"/>
    <property type="project" value="UniProtKB-KW"/>
</dbReference>
<keyword evidence="2" id="KW-0489">Methyltransferase</keyword>
<reference evidence="3" key="1">
    <citation type="submission" date="2018-09" db="EMBL/GenBank/DDBJ databases">
        <authorList>
            <person name="Livingstone P.G."/>
            <person name="Whitworth D.E."/>
        </authorList>
    </citation>
    <scope>NUCLEOTIDE SEQUENCE [LARGE SCALE GENOMIC DNA]</scope>
    <source>
        <strain evidence="3">CA051B</strain>
    </source>
</reference>
<dbReference type="SUPFAM" id="SSF53335">
    <property type="entry name" value="S-adenosyl-L-methionine-dependent methyltransferases"/>
    <property type="match status" value="1"/>
</dbReference>
<dbReference type="AlphaFoldDB" id="A0A3A8QMB1"/>
<evidence type="ECO:0000313" key="3">
    <source>
        <dbReference type="Proteomes" id="UP000272888"/>
    </source>
</evidence>
<dbReference type="Pfam" id="PF13578">
    <property type="entry name" value="Methyltransf_24"/>
    <property type="match status" value="1"/>
</dbReference>
<gene>
    <name evidence="2" type="ORF">D7V93_01970</name>
</gene>
<dbReference type="InterPro" id="IPR029063">
    <property type="entry name" value="SAM-dependent_MTases_sf"/>
</dbReference>
<dbReference type="Proteomes" id="UP000272888">
    <property type="component" value="Unassembled WGS sequence"/>
</dbReference>
<dbReference type="EMBL" id="RAWB01000011">
    <property type="protein sequence ID" value="RKH68020.1"/>
    <property type="molecule type" value="Genomic_DNA"/>
</dbReference>
<keyword evidence="2" id="KW-0808">Transferase</keyword>
<organism evidence="2 3">
    <name type="scientific">Corallococcus llansteffanensis</name>
    <dbReference type="NCBI Taxonomy" id="2316731"/>
    <lineage>
        <taxon>Bacteria</taxon>
        <taxon>Pseudomonadati</taxon>
        <taxon>Myxococcota</taxon>
        <taxon>Myxococcia</taxon>
        <taxon>Myxococcales</taxon>
        <taxon>Cystobacterineae</taxon>
        <taxon>Myxococcaceae</taxon>
        <taxon>Corallococcus</taxon>
    </lineage>
</organism>
<keyword evidence="3" id="KW-1185">Reference proteome</keyword>
<dbReference type="Gene3D" id="3.40.50.150">
    <property type="entry name" value="Vaccinia Virus protein VP39"/>
    <property type="match status" value="1"/>
</dbReference>